<dbReference type="HOGENOM" id="CLU_019602_18_2_11"/>
<name>E6M3K7_9ACTO</name>
<comment type="caution">
    <text evidence="6">The sequence shown here is derived from an EMBL/GenBank/DDBJ whole genome shotgun (WGS) entry which is preliminary data.</text>
</comment>
<dbReference type="Pfam" id="PF00497">
    <property type="entry name" value="SBP_bac_3"/>
    <property type="match status" value="1"/>
</dbReference>
<evidence type="ECO:0000313" key="6">
    <source>
        <dbReference type="EMBL" id="EFU82112.1"/>
    </source>
</evidence>
<dbReference type="InterPro" id="IPR018313">
    <property type="entry name" value="SBP_3_CS"/>
</dbReference>
<keyword evidence="3" id="KW-0732">Signal</keyword>
<protein>
    <submittedName>
        <fullName evidence="6">ABC transporter, substrate-binding protein, family 3</fullName>
    </submittedName>
</protein>
<sequence>MRLTGMHFGVFWNYPNFRHGLIPGDRTVRLQKTKTTFSLSKGKTMVFKKIVSVAAGFALAFSLAGCGSAASNNAGNAGDNVAKSAGDKFVVGFDANFPPYGYKDEKTGEYTGFDMDLATEVAKRNHWTLEKKPIDWDSKDMQLSSGSVDCLWNGFTMNGREDKYTWSKPYVDNSIVFVTRSADNLKDAADLAGKTVIVQADSSGLAALEDESNKELLASFKTLNKVPDYNNAFMSLEAGAADAVVVDLGVANYQLETRQKGMYTIMEKPVQTEQYGIGFKLGNKALRDQVQTTLDQMKADGKFMELAQKYGLEKAVINK</sequence>
<dbReference type="PROSITE" id="PS01039">
    <property type="entry name" value="SBP_BACTERIAL_3"/>
    <property type="match status" value="1"/>
</dbReference>
<evidence type="ECO:0000259" key="5">
    <source>
        <dbReference type="SMART" id="SM00062"/>
    </source>
</evidence>
<dbReference type="EMBL" id="AEPZ01000005">
    <property type="protein sequence ID" value="EFU82112.1"/>
    <property type="molecule type" value="Genomic_DNA"/>
</dbReference>
<reference evidence="6 7" key="1">
    <citation type="submission" date="2010-12" db="EMBL/GenBank/DDBJ databases">
        <authorList>
            <person name="Muzny D."/>
            <person name="Qin X."/>
            <person name="Deng J."/>
            <person name="Jiang H."/>
            <person name="Liu Y."/>
            <person name="Qu J."/>
            <person name="Song X.-Z."/>
            <person name="Zhang L."/>
            <person name="Thornton R."/>
            <person name="Coyle M."/>
            <person name="Francisco L."/>
            <person name="Jackson L."/>
            <person name="Javaid M."/>
            <person name="Korchina V."/>
            <person name="Kovar C."/>
            <person name="Mata R."/>
            <person name="Mathew T."/>
            <person name="Ngo R."/>
            <person name="Nguyen L."/>
            <person name="Nguyen N."/>
            <person name="Okwuonu G."/>
            <person name="Ongeri F."/>
            <person name="Pham C."/>
            <person name="Simmons D."/>
            <person name="Wilczek-Boney K."/>
            <person name="Hale W."/>
            <person name="Jakkamsetti A."/>
            <person name="Pham P."/>
            <person name="Ruth R."/>
            <person name="San Lucas F."/>
            <person name="Warren J."/>
            <person name="Zhang J."/>
            <person name="Zhao Z."/>
            <person name="Zhou C."/>
            <person name="Zhu D."/>
            <person name="Lee S."/>
            <person name="Bess C."/>
            <person name="Blankenburg K."/>
            <person name="Forbes L."/>
            <person name="Fu Q."/>
            <person name="Gubbala S."/>
            <person name="Hirani K."/>
            <person name="Jayaseelan J.C."/>
            <person name="Lara F."/>
            <person name="Munidasa M."/>
            <person name="Palculict T."/>
            <person name="Patil S."/>
            <person name="Pu L.-L."/>
            <person name="Saada N."/>
            <person name="Tang L."/>
            <person name="Weissenberger G."/>
            <person name="Zhu Y."/>
            <person name="Hemphill L."/>
            <person name="Shang Y."/>
            <person name="Youmans B."/>
            <person name="Ayvaz T."/>
            <person name="Ross M."/>
            <person name="Santibanez J."/>
            <person name="Aqrawi P."/>
            <person name="Gross S."/>
            <person name="Joshi V."/>
            <person name="Fowler G."/>
            <person name="Nazareth L."/>
            <person name="Reid J."/>
            <person name="Worley K."/>
            <person name="Petrosino J."/>
            <person name="Highlander S."/>
            <person name="Gibbs R."/>
        </authorList>
    </citation>
    <scope>NUCLEOTIDE SEQUENCE [LARGE SCALE GENOMIC DNA]</scope>
    <source>
        <strain evidence="6 7">ATCC 35242</strain>
    </source>
</reference>
<dbReference type="SUPFAM" id="SSF53850">
    <property type="entry name" value="Periplasmic binding protein-like II"/>
    <property type="match status" value="1"/>
</dbReference>
<dbReference type="Gene3D" id="3.40.190.10">
    <property type="entry name" value="Periplasmic binding protein-like II"/>
    <property type="match status" value="2"/>
</dbReference>
<dbReference type="SMART" id="SM00062">
    <property type="entry name" value="PBPb"/>
    <property type="match status" value="1"/>
</dbReference>
<comment type="similarity">
    <text evidence="2 4">Belongs to the bacterial solute-binding protein 3 family.</text>
</comment>
<organism evidence="6 7">
    <name type="scientific">Mobiluncus holmesii ATCC 35242</name>
    <dbReference type="NCBI Taxonomy" id="887899"/>
    <lineage>
        <taxon>Bacteria</taxon>
        <taxon>Bacillati</taxon>
        <taxon>Actinomycetota</taxon>
        <taxon>Actinomycetes</taxon>
        <taxon>Actinomycetales</taxon>
        <taxon>Actinomycetaceae</taxon>
        <taxon>Mobiluncus</taxon>
    </lineage>
</organism>
<keyword evidence="7" id="KW-1185">Reference proteome</keyword>
<evidence type="ECO:0000256" key="2">
    <source>
        <dbReference type="ARBA" id="ARBA00010333"/>
    </source>
</evidence>
<dbReference type="CDD" id="cd00996">
    <property type="entry name" value="PBP2_AatB_like"/>
    <property type="match status" value="1"/>
</dbReference>
<comment type="subcellular location">
    <subcellularLocation>
        <location evidence="1">Cell envelope</location>
    </subcellularLocation>
</comment>
<dbReference type="GO" id="GO:0030313">
    <property type="term" value="C:cell envelope"/>
    <property type="evidence" value="ECO:0007669"/>
    <property type="project" value="UniProtKB-SubCell"/>
</dbReference>
<dbReference type="InterPro" id="IPR001638">
    <property type="entry name" value="Solute-binding_3/MltF_N"/>
</dbReference>
<evidence type="ECO:0000313" key="7">
    <source>
        <dbReference type="Proteomes" id="UP000003343"/>
    </source>
</evidence>
<gene>
    <name evidence="6" type="ORF">HMPREF0576_0481</name>
</gene>
<dbReference type="AlphaFoldDB" id="E6M3K7"/>
<evidence type="ECO:0000256" key="4">
    <source>
        <dbReference type="RuleBase" id="RU003744"/>
    </source>
</evidence>
<evidence type="ECO:0000256" key="3">
    <source>
        <dbReference type="ARBA" id="ARBA00022729"/>
    </source>
</evidence>
<evidence type="ECO:0000256" key="1">
    <source>
        <dbReference type="ARBA" id="ARBA00004196"/>
    </source>
</evidence>
<proteinExistence type="inferred from homology"/>
<feature type="domain" description="Solute-binding protein family 3/N-terminal" evidence="5">
    <location>
        <begin position="88"/>
        <end position="314"/>
    </location>
</feature>
<dbReference type="Proteomes" id="UP000003343">
    <property type="component" value="Unassembled WGS sequence"/>
</dbReference>
<dbReference type="PANTHER" id="PTHR35936">
    <property type="entry name" value="MEMBRANE-BOUND LYTIC MUREIN TRANSGLYCOSYLASE F"/>
    <property type="match status" value="1"/>
</dbReference>
<accession>E6M3K7</accession>
<dbReference type="PANTHER" id="PTHR35936:SF34">
    <property type="entry name" value="ABC TRANSPORTER EXTRACELLULAR-BINDING PROTEIN YCKB-RELATED"/>
    <property type="match status" value="1"/>
</dbReference>